<dbReference type="Gene3D" id="3.30.1540.10">
    <property type="entry name" value="formyl-coa transferase, domain 3"/>
    <property type="match status" value="1"/>
</dbReference>
<protein>
    <submittedName>
        <fullName evidence="2">CaiB/BaiF CoA transferase family protein</fullName>
    </submittedName>
</protein>
<dbReference type="Pfam" id="PF02515">
    <property type="entry name" value="CoA_transf_3"/>
    <property type="match status" value="1"/>
</dbReference>
<sequence>MPTKQSKSRPPLMTGIRVLDLSRLVAGNVLSAALADLGAEVIKVETPRGGDELRAWRTDGVSTHWKAYARGKKSLAIDLRTTSGKDILLRLIGRSDALVENFRPGTLEKMGLGPDVLHAVNPRLILARISGWGQSGPWRHRPGFGSLVEGLSGFAAMNGFADREPVLPPFPLADSVTGLYGALGIVAALRQVEATGAGRILDLSLFDGVFSVLGPLALDHQVSGRVPLRQGSRAPSHAPRNVYRTADNRWVALSAGMQVSVERLFSALGRPELSRDSRFSTPAARQANVDALDDLIAAAIATRDLEANLALFEEADVTAGAVLDATQLVGHPYLRERGALVEVPDAELGSALVHAPAIRFEDGSPSPISGPAPALGEHSREILRDLLGLSEEEVQELLDAGVISTPAAATNGTNAA</sequence>
<dbReference type="Gene3D" id="3.40.50.10540">
    <property type="entry name" value="Crotonobetainyl-coa:carnitine coa-transferase, domain 1"/>
    <property type="match status" value="1"/>
</dbReference>
<dbReference type="EMBL" id="JBHRTN010000006">
    <property type="protein sequence ID" value="MFC3124361.1"/>
    <property type="molecule type" value="Genomic_DNA"/>
</dbReference>
<dbReference type="InterPro" id="IPR044855">
    <property type="entry name" value="CoA-Trfase_III_dom3_sf"/>
</dbReference>
<dbReference type="InterPro" id="IPR023606">
    <property type="entry name" value="CoA-Trfase_III_dom_1_sf"/>
</dbReference>
<dbReference type="Proteomes" id="UP001595593">
    <property type="component" value="Unassembled WGS sequence"/>
</dbReference>
<dbReference type="GO" id="GO:0016740">
    <property type="term" value="F:transferase activity"/>
    <property type="evidence" value="ECO:0007669"/>
    <property type="project" value="UniProtKB-KW"/>
</dbReference>
<proteinExistence type="predicted"/>
<dbReference type="InterPro" id="IPR003673">
    <property type="entry name" value="CoA-Trfase_fam_III"/>
</dbReference>
<keyword evidence="3" id="KW-1185">Reference proteome</keyword>
<dbReference type="InterPro" id="IPR050509">
    <property type="entry name" value="CoA-transferase_III"/>
</dbReference>
<dbReference type="PANTHER" id="PTHR48228:SF6">
    <property type="entry name" value="L-CARNITINE COA-TRANSFERASE"/>
    <property type="match status" value="1"/>
</dbReference>
<name>A0ABV7G105_9PROT</name>
<evidence type="ECO:0000313" key="3">
    <source>
        <dbReference type="Proteomes" id="UP001595593"/>
    </source>
</evidence>
<keyword evidence="1 2" id="KW-0808">Transferase</keyword>
<reference evidence="3" key="1">
    <citation type="journal article" date="2019" name="Int. J. Syst. Evol. Microbiol.">
        <title>The Global Catalogue of Microorganisms (GCM) 10K type strain sequencing project: providing services to taxonomists for standard genome sequencing and annotation.</title>
        <authorList>
            <consortium name="The Broad Institute Genomics Platform"/>
            <consortium name="The Broad Institute Genome Sequencing Center for Infectious Disease"/>
            <person name="Wu L."/>
            <person name="Ma J."/>
        </authorList>
    </citation>
    <scope>NUCLEOTIDE SEQUENCE [LARGE SCALE GENOMIC DNA]</scope>
    <source>
        <strain evidence="3">KCTC 52094</strain>
    </source>
</reference>
<evidence type="ECO:0000256" key="1">
    <source>
        <dbReference type="ARBA" id="ARBA00022679"/>
    </source>
</evidence>
<dbReference type="SUPFAM" id="SSF89796">
    <property type="entry name" value="CoA-transferase family III (CaiB/BaiF)"/>
    <property type="match status" value="1"/>
</dbReference>
<gene>
    <name evidence="2" type="ORF">ACFOD4_04745</name>
</gene>
<dbReference type="PANTHER" id="PTHR48228">
    <property type="entry name" value="SUCCINYL-COA--D-CITRAMALATE COA-TRANSFERASE"/>
    <property type="match status" value="1"/>
</dbReference>
<evidence type="ECO:0000313" key="2">
    <source>
        <dbReference type="EMBL" id="MFC3124361.1"/>
    </source>
</evidence>
<accession>A0ABV7G105</accession>
<organism evidence="2 3">
    <name type="scientific">Teichococcus globiformis</name>
    <dbReference type="NCBI Taxonomy" id="2307229"/>
    <lineage>
        <taxon>Bacteria</taxon>
        <taxon>Pseudomonadati</taxon>
        <taxon>Pseudomonadota</taxon>
        <taxon>Alphaproteobacteria</taxon>
        <taxon>Acetobacterales</taxon>
        <taxon>Roseomonadaceae</taxon>
        <taxon>Roseomonas</taxon>
    </lineage>
</organism>
<dbReference type="RefSeq" id="WP_379594786.1">
    <property type="nucleotide sequence ID" value="NZ_JBHRTN010000006.1"/>
</dbReference>
<comment type="caution">
    <text evidence="2">The sequence shown here is derived from an EMBL/GenBank/DDBJ whole genome shotgun (WGS) entry which is preliminary data.</text>
</comment>